<evidence type="ECO:0000313" key="2">
    <source>
        <dbReference type="EMBL" id="TVU22867.1"/>
    </source>
</evidence>
<dbReference type="AlphaFoldDB" id="A0A5J9UHW0"/>
<feature type="compositionally biased region" description="Basic and acidic residues" evidence="1">
    <location>
        <begin position="225"/>
        <end position="237"/>
    </location>
</feature>
<reference evidence="2 3" key="1">
    <citation type="journal article" date="2019" name="Sci. Rep.">
        <title>A high-quality genome of Eragrostis curvula grass provides insights into Poaceae evolution and supports new strategies to enhance forage quality.</title>
        <authorList>
            <person name="Carballo J."/>
            <person name="Santos B.A.C.M."/>
            <person name="Zappacosta D."/>
            <person name="Garbus I."/>
            <person name="Selva J.P."/>
            <person name="Gallo C.A."/>
            <person name="Diaz A."/>
            <person name="Albertini E."/>
            <person name="Caccamo M."/>
            <person name="Echenique V."/>
        </authorList>
    </citation>
    <scope>NUCLEOTIDE SEQUENCE [LARGE SCALE GENOMIC DNA]</scope>
    <source>
        <strain evidence="3">cv. Victoria</strain>
        <tissue evidence="2">Leaf</tissue>
    </source>
</reference>
<keyword evidence="3" id="KW-1185">Reference proteome</keyword>
<feature type="region of interest" description="Disordered" evidence="1">
    <location>
        <begin position="213"/>
        <end position="237"/>
    </location>
</feature>
<evidence type="ECO:0000313" key="3">
    <source>
        <dbReference type="Proteomes" id="UP000324897"/>
    </source>
</evidence>
<gene>
    <name evidence="2" type="ORF">EJB05_32588</name>
</gene>
<organism evidence="2 3">
    <name type="scientific">Eragrostis curvula</name>
    <name type="common">weeping love grass</name>
    <dbReference type="NCBI Taxonomy" id="38414"/>
    <lineage>
        <taxon>Eukaryota</taxon>
        <taxon>Viridiplantae</taxon>
        <taxon>Streptophyta</taxon>
        <taxon>Embryophyta</taxon>
        <taxon>Tracheophyta</taxon>
        <taxon>Spermatophyta</taxon>
        <taxon>Magnoliopsida</taxon>
        <taxon>Liliopsida</taxon>
        <taxon>Poales</taxon>
        <taxon>Poaceae</taxon>
        <taxon>PACMAD clade</taxon>
        <taxon>Chloridoideae</taxon>
        <taxon>Eragrostideae</taxon>
        <taxon>Eragrostidinae</taxon>
        <taxon>Eragrostis</taxon>
    </lineage>
</organism>
<proteinExistence type="predicted"/>
<sequence>GIQEELIMERKSPRVKFIKPWIKGHEEEPQGIKSYYDLAMGHSLTHGKVNKSAQMVVQIMEQRSNEHEVENIDGQRTTSATAENLTKAVQDLQMEGGLIGFSQQGLTYPGETMDKWNNAQIFQMFKEKKLSEGQKSTSEISCEGSSRYTETNDEINLKAKSMENVVEPPVGSFTHLLQAPFDNDLIECHNMYLTTSRFDEALLGKNMSTMENEMENGQNLPGCTEVEKEDKGGLVSL</sequence>
<accession>A0A5J9UHW0</accession>
<dbReference type="Proteomes" id="UP000324897">
    <property type="component" value="Unassembled WGS sequence"/>
</dbReference>
<dbReference type="Gramene" id="TVU22867">
    <property type="protein sequence ID" value="TVU22867"/>
    <property type="gene ID" value="EJB05_32588"/>
</dbReference>
<evidence type="ECO:0000256" key="1">
    <source>
        <dbReference type="SAM" id="MobiDB-lite"/>
    </source>
</evidence>
<comment type="caution">
    <text evidence="2">The sequence shown here is derived from an EMBL/GenBank/DDBJ whole genome shotgun (WGS) entry which is preliminary data.</text>
</comment>
<dbReference type="EMBL" id="RWGY01000026">
    <property type="protein sequence ID" value="TVU22867.1"/>
    <property type="molecule type" value="Genomic_DNA"/>
</dbReference>
<feature type="non-terminal residue" evidence="2">
    <location>
        <position position="1"/>
    </location>
</feature>
<protein>
    <submittedName>
        <fullName evidence="2">Uncharacterized protein</fullName>
    </submittedName>
</protein>
<name>A0A5J9UHW0_9POAL</name>